<evidence type="ECO:0000313" key="7">
    <source>
        <dbReference type="Proteomes" id="UP000095009"/>
    </source>
</evidence>
<evidence type="ECO:0000313" key="6">
    <source>
        <dbReference type="EMBL" id="ODQ65524.1"/>
    </source>
</evidence>
<reference evidence="6 7" key="1">
    <citation type="journal article" date="2016" name="Proc. Natl. Acad. Sci. U.S.A.">
        <title>Comparative genomics of biotechnologically important yeasts.</title>
        <authorList>
            <person name="Riley R."/>
            <person name="Haridas S."/>
            <person name="Wolfe K.H."/>
            <person name="Lopes M.R."/>
            <person name="Hittinger C.T."/>
            <person name="Goeker M."/>
            <person name="Salamov A.A."/>
            <person name="Wisecaver J.H."/>
            <person name="Long T.M."/>
            <person name="Calvey C.H."/>
            <person name="Aerts A.L."/>
            <person name="Barry K.W."/>
            <person name="Choi C."/>
            <person name="Clum A."/>
            <person name="Coughlan A.Y."/>
            <person name="Deshpande S."/>
            <person name="Douglass A.P."/>
            <person name="Hanson S.J."/>
            <person name="Klenk H.-P."/>
            <person name="LaButti K.M."/>
            <person name="Lapidus A."/>
            <person name="Lindquist E.A."/>
            <person name="Lipzen A.M."/>
            <person name="Meier-Kolthoff J.P."/>
            <person name="Ohm R.A."/>
            <person name="Otillar R.P."/>
            <person name="Pangilinan J.L."/>
            <person name="Peng Y."/>
            <person name="Rokas A."/>
            <person name="Rosa C.A."/>
            <person name="Scheuner C."/>
            <person name="Sibirny A.A."/>
            <person name="Slot J.C."/>
            <person name="Stielow J.B."/>
            <person name="Sun H."/>
            <person name="Kurtzman C.P."/>
            <person name="Blackwell M."/>
            <person name="Grigoriev I.V."/>
            <person name="Jeffries T.W."/>
        </authorList>
    </citation>
    <scope>NUCLEOTIDE SEQUENCE [LARGE SCALE GENOMIC DNA]</scope>
    <source>
        <strain evidence="6 7">DSM 6958</strain>
    </source>
</reference>
<evidence type="ECO:0000259" key="5">
    <source>
        <dbReference type="Pfam" id="PF02826"/>
    </source>
</evidence>
<dbReference type="PROSITE" id="PS00670">
    <property type="entry name" value="D_2_HYDROXYACID_DH_2"/>
    <property type="match status" value="1"/>
</dbReference>
<dbReference type="GO" id="GO:0030267">
    <property type="term" value="F:glyoxylate reductase (NADPH) activity"/>
    <property type="evidence" value="ECO:0007669"/>
    <property type="project" value="TreeGrafter"/>
</dbReference>
<evidence type="ECO:0000256" key="3">
    <source>
        <dbReference type="RuleBase" id="RU003719"/>
    </source>
</evidence>
<sequence length="304" mass="33448">MESTSREEFIRDISPGGRYSSIAIIWRRFASVNITGRLDAELAPLWPKTLKAICHTGAGYDHIDIAPLTECGIQVSNITDAVVPGTADTNLYLMLGALRNFSFCERVVRNGGWIDQIPLAHDPRGKVLGILGMGGIGRAVRDRAIPLNFDKIVYYNRSRLSPELEKGAEYVSDLDKLYEISDVVNINCPLNKETHHLIDATALAKMKKGVVIVNTARGAIIDEQALVDALETGHVRSVGLDVFEHEPRPHPKLLTNENVVIVPHAGTHAVESRTDMEMAALENVISFIKTGKLITPVPEQRGLF</sequence>
<dbReference type="InterPro" id="IPR029753">
    <property type="entry name" value="D-isomer_DH_CS"/>
</dbReference>
<accession>A0A1E3PJZ8</accession>
<comment type="similarity">
    <text evidence="1 3">Belongs to the D-isomer specific 2-hydroxyacid dehydrogenase family.</text>
</comment>
<dbReference type="Proteomes" id="UP000095009">
    <property type="component" value="Unassembled WGS sequence"/>
</dbReference>
<dbReference type="STRING" id="857566.A0A1E3PJZ8"/>
<proteinExistence type="inferred from homology"/>
<dbReference type="InterPro" id="IPR050223">
    <property type="entry name" value="D-isomer_2-hydroxyacid_DH"/>
</dbReference>
<evidence type="ECO:0000256" key="1">
    <source>
        <dbReference type="ARBA" id="ARBA00005854"/>
    </source>
</evidence>
<name>A0A1E3PJZ8_9ASCO</name>
<gene>
    <name evidence="6" type="ORF">NADFUDRAFT_69982</name>
</gene>
<dbReference type="FunFam" id="3.40.50.720:FF:000026">
    <property type="entry name" value="Glyoxylate/hydroxypyruvate reductase B"/>
    <property type="match status" value="1"/>
</dbReference>
<evidence type="ECO:0000259" key="4">
    <source>
        <dbReference type="Pfam" id="PF00389"/>
    </source>
</evidence>
<dbReference type="PANTHER" id="PTHR10996">
    <property type="entry name" value="2-HYDROXYACID DEHYDROGENASE-RELATED"/>
    <property type="match status" value="1"/>
</dbReference>
<keyword evidence="7" id="KW-1185">Reference proteome</keyword>
<evidence type="ECO:0000256" key="2">
    <source>
        <dbReference type="ARBA" id="ARBA00023002"/>
    </source>
</evidence>
<dbReference type="OrthoDB" id="9991913at2759"/>
<evidence type="ECO:0008006" key="8">
    <source>
        <dbReference type="Google" id="ProtNLM"/>
    </source>
</evidence>
<dbReference type="GO" id="GO:0016618">
    <property type="term" value="F:hydroxypyruvate reductase [NAD(P)H] activity"/>
    <property type="evidence" value="ECO:0007669"/>
    <property type="project" value="TreeGrafter"/>
</dbReference>
<feature type="domain" description="D-isomer specific 2-hydroxyacid dehydrogenase catalytic" evidence="4">
    <location>
        <begin position="37"/>
        <end position="297"/>
    </location>
</feature>
<dbReference type="Pfam" id="PF02826">
    <property type="entry name" value="2-Hacid_dh_C"/>
    <property type="match status" value="1"/>
</dbReference>
<dbReference type="EMBL" id="KV454409">
    <property type="protein sequence ID" value="ODQ65524.1"/>
    <property type="molecule type" value="Genomic_DNA"/>
</dbReference>
<dbReference type="CDD" id="cd12168">
    <property type="entry name" value="Mand_dh_like"/>
    <property type="match status" value="1"/>
</dbReference>
<organism evidence="6 7">
    <name type="scientific">Nadsonia fulvescens var. elongata DSM 6958</name>
    <dbReference type="NCBI Taxonomy" id="857566"/>
    <lineage>
        <taxon>Eukaryota</taxon>
        <taxon>Fungi</taxon>
        <taxon>Dikarya</taxon>
        <taxon>Ascomycota</taxon>
        <taxon>Saccharomycotina</taxon>
        <taxon>Dipodascomycetes</taxon>
        <taxon>Dipodascales</taxon>
        <taxon>Dipodascales incertae sedis</taxon>
        <taxon>Nadsonia</taxon>
    </lineage>
</organism>
<dbReference type="SUPFAM" id="SSF51735">
    <property type="entry name" value="NAD(P)-binding Rossmann-fold domains"/>
    <property type="match status" value="1"/>
</dbReference>
<dbReference type="Gene3D" id="3.40.50.720">
    <property type="entry name" value="NAD(P)-binding Rossmann-like Domain"/>
    <property type="match status" value="2"/>
</dbReference>
<dbReference type="InterPro" id="IPR029752">
    <property type="entry name" value="D-isomer_DH_CS1"/>
</dbReference>
<dbReference type="PROSITE" id="PS00671">
    <property type="entry name" value="D_2_HYDROXYACID_DH_3"/>
    <property type="match status" value="1"/>
</dbReference>
<keyword evidence="2 3" id="KW-0560">Oxidoreductase</keyword>
<dbReference type="GO" id="GO:0005829">
    <property type="term" value="C:cytosol"/>
    <property type="evidence" value="ECO:0007669"/>
    <property type="project" value="TreeGrafter"/>
</dbReference>
<dbReference type="InterPro" id="IPR006140">
    <property type="entry name" value="D-isomer_DH_NAD-bd"/>
</dbReference>
<dbReference type="GO" id="GO:0051287">
    <property type="term" value="F:NAD binding"/>
    <property type="evidence" value="ECO:0007669"/>
    <property type="project" value="InterPro"/>
</dbReference>
<dbReference type="Pfam" id="PF00389">
    <property type="entry name" value="2-Hacid_dh"/>
    <property type="match status" value="1"/>
</dbReference>
<dbReference type="AlphaFoldDB" id="A0A1E3PJZ8"/>
<dbReference type="SUPFAM" id="SSF52283">
    <property type="entry name" value="Formate/glycerate dehydrogenase catalytic domain-like"/>
    <property type="match status" value="1"/>
</dbReference>
<dbReference type="InterPro" id="IPR036291">
    <property type="entry name" value="NAD(P)-bd_dom_sf"/>
</dbReference>
<dbReference type="PROSITE" id="PS00065">
    <property type="entry name" value="D_2_HYDROXYACID_DH_1"/>
    <property type="match status" value="1"/>
</dbReference>
<feature type="domain" description="D-isomer specific 2-hydroxyacid dehydrogenase NAD-binding" evidence="5">
    <location>
        <begin position="92"/>
        <end position="266"/>
    </location>
</feature>
<dbReference type="PANTHER" id="PTHR10996:SF257">
    <property type="entry name" value="GLYOXYLATE REDUCTASE 1"/>
    <property type="match status" value="1"/>
</dbReference>
<dbReference type="InterPro" id="IPR006139">
    <property type="entry name" value="D-isomer_2_OHA_DH_cat_dom"/>
</dbReference>
<protein>
    <recommendedName>
        <fullName evidence="8">Glyoxylate reductase</fullName>
    </recommendedName>
</protein>